<evidence type="ECO:0000313" key="3">
    <source>
        <dbReference type="WBParaSite" id="Smp_331570.2"/>
    </source>
</evidence>
<proteinExistence type="predicted"/>
<dbReference type="WBParaSite" id="Smp_331570.2">
    <property type="protein sequence ID" value="Smp_331570.2"/>
    <property type="gene ID" value="Smp_331570"/>
</dbReference>
<reference evidence="2 3" key="2">
    <citation type="submission" date="2019-11" db="UniProtKB">
        <authorList>
            <consortium name="WormBaseParasite"/>
        </authorList>
    </citation>
    <scope>IDENTIFICATION</scope>
    <source>
        <strain evidence="2 3">Puerto Rican</strain>
    </source>
</reference>
<dbReference type="Proteomes" id="UP000008854">
    <property type="component" value="Unassembled WGS sequence"/>
</dbReference>
<evidence type="ECO:0000313" key="2">
    <source>
        <dbReference type="WBParaSite" id="Smp_331570.1"/>
    </source>
</evidence>
<organism evidence="1 3">
    <name type="scientific">Schistosoma mansoni</name>
    <name type="common">Blood fluke</name>
    <dbReference type="NCBI Taxonomy" id="6183"/>
    <lineage>
        <taxon>Eukaryota</taxon>
        <taxon>Metazoa</taxon>
        <taxon>Spiralia</taxon>
        <taxon>Lophotrochozoa</taxon>
        <taxon>Platyhelminthes</taxon>
        <taxon>Trematoda</taxon>
        <taxon>Digenea</taxon>
        <taxon>Strigeidida</taxon>
        <taxon>Schistosomatoidea</taxon>
        <taxon>Schistosomatidae</taxon>
        <taxon>Schistosoma</taxon>
    </lineage>
</organism>
<reference evidence="1" key="1">
    <citation type="journal article" date="2012" name="PLoS Negl. Trop. Dis.">
        <title>A systematically improved high quality genome and transcriptome of the human blood fluke Schistosoma mansoni.</title>
        <authorList>
            <person name="Protasio A.V."/>
            <person name="Tsai I.J."/>
            <person name="Babbage A."/>
            <person name="Nichol S."/>
            <person name="Hunt M."/>
            <person name="Aslett M.A."/>
            <person name="De Silva N."/>
            <person name="Velarde G.S."/>
            <person name="Anderson T.J."/>
            <person name="Clark R.C."/>
            <person name="Davidson C."/>
            <person name="Dillon G.P."/>
            <person name="Holroyd N.E."/>
            <person name="LoVerde P.T."/>
            <person name="Lloyd C."/>
            <person name="McQuillan J."/>
            <person name="Oliveira G."/>
            <person name="Otto T.D."/>
            <person name="Parker-Manuel S.J."/>
            <person name="Quail M.A."/>
            <person name="Wilson R.A."/>
            <person name="Zerlotini A."/>
            <person name="Dunne D.W."/>
            <person name="Berriman M."/>
        </authorList>
    </citation>
    <scope>NUCLEOTIDE SEQUENCE [LARGE SCALE GENOMIC DNA]</scope>
    <source>
        <strain evidence="1">Puerto Rican</strain>
    </source>
</reference>
<sequence>MKLYCLIHITNKVYSVTIKCIVQYIICMPYDYTWCNYLCNKNVYLIDEFVIPSDVLHRLYNLAYFDTKFDPSRIFKF</sequence>
<keyword evidence="1" id="KW-1185">Reference proteome</keyword>
<name>A0A5K4FBL0_SCHMA</name>
<evidence type="ECO:0000313" key="1">
    <source>
        <dbReference type="Proteomes" id="UP000008854"/>
    </source>
</evidence>
<dbReference type="AlphaFoldDB" id="A0A5K4FBL0"/>
<protein>
    <submittedName>
        <fullName evidence="2 3">CPXV160 protein</fullName>
    </submittedName>
</protein>
<dbReference type="WBParaSite" id="Smp_331570.1">
    <property type="protein sequence ID" value="Smp_331570.1"/>
    <property type="gene ID" value="Smp_331570"/>
</dbReference>
<accession>A0A5K4FBL0</accession>